<dbReference type="GeneID" id="45424054"/>
<proteinExistence type="predicted"/>
<evidence type="ECO:0000256" key="1">
    <source>
        <dbReference type="SAM" id="MobiDB-lite"/>
    </source>
</evidence>
<organism evidence="2 3">
    <name type="scientific">Mycobacterium canettii (strain CIPT 140010059)</name>
    <dbReference type="NCBI Taxonomy" id="1048245"/>
    <lineage>
        <taxon>Bacteria</taxon>
        <taxon>Bacillati</taxon>
        <taxon>Actinomycetota</taxon>
        <taxon>Actinomycetes</taxon>
        <taxon>Mycobacteriales</taxon>
        <taxon>Mycobacteriaceae</taxon>
        <taxon>Mycobacterium</taxon>
        <taxon>Mycobacterium tuberculosis complex</taxon>
    </lineage>
</organism>
<reference evidence="2 3" key="1">
    <citation type="journal article" date="2012" name="PLoS Negl. Trop. Dis.">
        <title>The Genome of Mycobacterium Africanum West African 2 Reveals a Lineage-Specific Locus and Genome Erosion Common to the M. tuberculosis Complex.</title>
        <authorList>
            <person name="Bentley S.D."/>
            <person name="Comas I."/>
            <person name="Bryant J.M."/>
            <person name="Walker D."/>
            <person name="Smith N.H."/>
            <person name="Harris S.R."/>
            <person name="Thurston S."/>
            <person name="Gagneux S."/>
            <person name="Wood J."/>
            <person name="Antonio M."/>
            <person name="Quail M.A."/>
            <person name="Gehre F."/>
            <person name="Adegbola R.A."/>
            <person name="Parkhill J."/>
            <person name="de Jong B.C."/>
        </authorList>
    </citation>
    <scope>NUCLEOTIDE SEQUENCE [LARGE SCALE GENOMIC DNA]</scope>
    <source>
        <strain evidence="2 3">CIPT 140010059</strain>
    </source>
</reference>
<evidence type="ECO:0000313" key="2">
    <source>
        <dbReference type="EMBL" id="CCC42432.1"/>
    </source>
</evidence>
<feature type="region of interest" description="Disordered" evidence="1">
    <location>
        <begin position="1"/>
        <end position="22"/>
    </location>
</feature>
<dbReference type="EMBL" id="HE572590">
    <property type="protein sequence ID" value="CCC42432.1"/>
    <property type="molecule type" value="Genomic_DNA"/>
</dbReference>
<dbReference type="KEGG" id="mce:MCAN_00911"/>
<dbReference type="RefSeq" id="WP_014000029.1">
    <property type="nucleotide sequence ID" value="NC_015848.1"/>
</dbReference>
<dbReference type="Gene3D" id="1.10.357.10">
    <property type="entry name" value="Tetracycline Repressor, domain 2"/>
    <property type="match status" value="2"/>
</dbReference>
<feature type="compositionally biased region" description="Polar residues" evidence="1">
    <location>
        <begin position="1"/>
        <end position="11"/>
    </location>
</feature>
<evidence type="ECO:0008006" key="4">
    <source>
        <dbReference type="Google" id="ProtNLM"/>
    </source>
</evidence>
<accession>A0AB72XI64</accession>
<name>A0AB72XI64_MYCCP</name>
<sequence length="134" mass="14180">MTVTSSRTGSQLGRPVGPNGEQTRQRIIMAAMRCVAEVGYSQSSIQEIPPKYPGSKALRDVVTEIVEDARAEGLLSADTGAEAAVEAVCALTRGLSEQAASLSPQAYDATLDSVKRLLGETLFARGKRSMVVPQ</sequence>
<reference evidence="2 3" key="2">
    <citation type="journal article" date="2013" name="Nat. Genet.">
        <title>Genomic analysis of smooth tubercle bacilli provides insights into ancestry and pathoadaptation of Mycobacterium tuberculosis.</title>
        <authorList>
            <person name="Supply P."/>
            <person name="Marceau M."/>
            <person name="Mangenot S."/>
            <person name="Roche D."/>
            <person name="Rouanet C."/>
            <person name="Khanna V."/>
            <person name="Majlessi L."/>
            <person name="Criscuolo A."/>
            <person name="Tap J."/>
            <person name="Pawlik A."/>
            <person name="Fiette L."/>
            <person name="Orgeur M."/>
            <person name="Fabre M."/>
            <person name="Parmentier C."/>
            <person name="Frigui W."/>
            <person name="Simeone R."/>
            <person name="Boritsch E.C."/>
            <person name="Debrie A.S."/>
            <person name="Willery E."/>
            <person name="Walker D."/>
            <person name="Quail M.A."/>
            <person name="Ma L."/>
            <person name="Bouchier C."/>
            <person name="Salvignol G."/>
            <person name="Sayes F."/>
            <person name="Cascioferro A."/>
            <person name="Seemann T."/>
            <person name="Barbe V."/>
            <person name="Locht C."/>
            <person name="Gutierrez M.C."/>
            <person name="Leclerc C."/>
            <person name="Bentley S.D."/>
            <person name="Stinear T.P."/>
            <person name="Brisse S."/>
            <person name="Medigue C."/>
            <person name="Parkhill J."/>
            <person name="Cruveiller S."/>
            <person name="Brosch R."/>
        </authorList>
    </citation>
    <scope>NUCLEOTIDE SEQUENCE [LARGE SCALE GENOMIC DNA]</scope>
    <source>
        <strain evidence="2 3">CIPT 140010059</strain>
    </source>
</reference>
<dbReference type="SUPFAM" id="SSF48498">
    <property type="entry name" value="Tetracyclin repressor-like, C-terminal domain"/>
    <property type="match status" value="1"/>
</dbReference>
<protein>
    <recommendedName>
        <fullName evidence="4">Transcriptional regulatory protein</fullName>
    </recommendedName>
</protein>
<dbReference type="InterPro" id="IPR036271">
    <property type="entry name" value="Tet_transcr_reg_TetR-rel_C_sf"/>
</dbReference>
<dbReference type="InterPro" id="IPR009057">
    <property type="entry name" value="Homeodomain-like_sf"/>
</dbReference>
<evidence type="ECO:0000313" key="3">
    <source>
        <dbReference type="Proteomes" id="UP000008896"/>
    </source>
</evidence>
<dbReference type="SUPFAM" id="SSF46689">
    <property type="entry name" value="Homeodomain-like"/>
    <property type="match status" value="1"/>
</dbReference>
<dbReference type="AlphaFoldDB" id="A0AB72XI64"/>
<gene>
    <name evidence="2" type="ordered locus">MCAN_00911</name>
</gene>
<dbReference type="Proteomes" id="UP000008896">
    <property type="component" value="Chromosome"/>
</dbReference>